<dbReference type="AlphaFoldDB" id="A0A2A6CM14"/>
<sequence length="87" mass="9469">MKDYYGQEESQPKCGKHSNRVGSKVGLTLLNGFVAKESAEMISKLFGLAPWVVVSYIYRYACGSAGSGPPIRMENRNGETNKLPVVG</sequence>
<accession>A0A2A6CM14</accession>
<protein>
    <submittedName>
        <fullName evidence="2">Uncharacterized protein</fullName>
    </submittedName>
</protein>
<organism evidence="2 3">
    <name type="scientific">Pristionchus pacificus</name>
    <name type="common">Parasitic nematode worm</name>
    <dbReference type="NCBI Taxonomy" id="54126"/>
    <lineage>
        <taxon>Eukaryota</taxon>
        <taxon>Metazoa</taxon>
        <taxon>Ecdysozoa</taxon>
        <taxon>Nematoda</taxon>
        <taxon>Chromadorea</taxon>
        <taxon>Rhabditida</taxon>
        <taxon>Rhabditina</taxon>
        <taxon>Diplogasteromorpha</taxon>
        <taxon>Diplogasteroidea</taxon>
        <taxon>Neodiplogasteridae</taxon>
        <taxon>Pristionchus</taxon>
    </lineage>
</organism>
<keyword evidence="3" id="KW-1185">Reference proteome</keyword>
<accession>A0A8R1Z5X8</accession>
<evidence type="ECO:0000313" key="2">
    <source>
        <dbReference type="EnsemblMetazoa" id="PPA45616.1"/>
    </source>
</evidence>
<name>A0A2A6CM14_PRIPA</name>
<dbReference type="Proteomes" id="UP000005239">
    <property type="component" value="Unassembled WGS sequence"/>
</dbReference>
<gene>
    <name evidence="2" type="primary">WBGene00283985</name>
</gene>
<feature type="region of interest" description="Disordered" evidence="1">
    <location>
        <begin position="67"/>
        <end position="87"/>
    </location>
</feature>
<dbReference type="EnsemblMetazoa" id="PPA45616.1">
    <property type="protein sequence ID" value="PPA45616.1"/>
    <property type="gene ID" value="WBGene00283985"/>
</dbReference>
<reference evidence="3" key="1">
    <citation type="journal article" date="2008" name="Nat. Genet.">
        <title>The Pristionchus pacificus genome provides a unique perspective on nematode lifestyle and parasitism.</title>
        <authorList>
            <person name="Dieterich C."/>
            <person name="Clifton S.W."/>
            <person name="Schuster L.N."/>
            <person name="Chinwalla A."/>
            <person name="Delehaunty K."/>
            <person name="Dinkelacker I."/>
            <person name="Fulton L."/>
            <person name="Fulton R."/>
            <person name="Godfrey J."/>
            <person name="Minx P."/>
            <person name="Mitreva M."/>
            <person name="Roeseler W."/>
            <person name="Tian H."/>
            <person name="Witte H."/>
            <person name="Yang S.P."/>
            <person name="Wilson R.K."/>
            <person name="Sommer R.J."/>
        </authorList>
    </citation>
    <scope>NUCLEOTIDE SEQUENCE [LARGE SCALE GENOMIC DNA]</scope>
    <source>
        <strain evidence="3">PS312</strain>
    </source>
</reference>
<proteinExistence type="predicted"/>
<evidence type="ECO:0000256" key="1">
    <source>
        <dbReference type="SAM" id="MobiDB-lite"/>
    </source>
</evidence>
<feature type="region of interest" description="Disordered" evidence="1">
    <location>
        <begin position="1"/>
        <end position="21"/>
    </location>
</feature>
<evidence type="ECO:0000313" key="3">
    <source>
        <dbReference type="Proteomes" id="UP000005239"/>
    </source>
</evidence>
<reference evidence="2" key="2">
    <citation type="submission" date="2022-06" db="UniProtKB">
        <authorList>
            <consortium name="EnsemblMetazoa"/>
        </authorList>
    </citation>
    <scope>IDENTIFICATION</scope>
    <source>
        <strain evidence="2">PS312</strain>
    </source>
</reference>